<comment type="caution">
    <text evidence="17">The sequence shown here is derived from an EMBL/GenBank/DDBJ whole genome shotgun (WGS) entry which is preliminary data.</text>
</comment>
<evidence type="ECO:0000256" key="5">
    <source>
        <dbReference type="ARBA" id="ARBA00022676"/>
    </source>
</evidence>
<dbReference type="GO" id="GO:0009252">
    <property type="term" value="P:peptidoglycan biosynthetic process"/>
    <property type="evidence" value="ECO:0007669"/>
    <property type="project" value="UniProtKB-KW"/>
</dbReference>
<dbReference type="FunFam" id="1.10.3810.10:FF:000001">
    <property type="entry name" value="Penicillin-binding protein 1A"/>
    <property type="match status" value="1"/>
</dbReference>
<dbReference type="InterPro" id="IPR023346">
    <property type="entry name" value="Lysozyme-like_dom_sf"/>
</dbReference>
<comment type="similarity">
    <text evidence="2">In the N-terminal section; belongs to the glycosyltransferase 51 family.</text>
</comment>
<protein>
    <submittedName>
        <fullName evidence="17">Penicillin-binding protein</fullName>
    </submittedName>
</protein>
<keyword evidence="14" id="KW-0472">Membrane</keyword>
<proteinExistence type="inferred from homology"/>
<dbReference type="GO" id="GO:0006508">
    <property type="term" value="P:proteolysis"/>
    <property type="evidence" value="ECO:0007669"/>
    <property type="project" value="UniProtKB-KW"/>
</dbReference>
<evidence type="ECO:0000256" key="6">
    <source>
        <dbReference type="ARBA" id="ARBA00022679"/>
    </source>
</evidence>
<dbReference type="GO" id="GO:0009002">
    <property type="term" value="F:serine-type D-Ala-D-Ala carboxypeptidase activity"/>
    <property type="evidence" value="ECO:0007669"/>
    <property type="project" value="UniProtKB-EC"/>
</dbReference>
<evidence type="ECO:0000256" key="8">
    <source>
        <dbReference type="ARBA" id="ARBA00022960"/>
    </source>
</evidence>
<keyword evidence="6" id="KW-0808">Transferase</keyword>
<evidence type="ECO:0000256" key="9">
    <source>
        <dbReference type="ARBA" id="ARBA00022984"/>
    </source>
</evidence>
<dbReference type="AlphaFoldDB" id="A0A9W6VEM4"/>
<evidence type="ECO:0000259" key="15">
    <source>
        <dbReference type="Pfam" id="PF00905"/>
    </source>
</evidence>
<organism evidence="17 18">
    <name type="scientific">Amycolatopsis taiwanensis</name>
    <dbReference type="NCBI Taxonomy" id="342230"/>
    <lineage>
        <taxon>Bacteria</taxon>
        <taxon>Bacillati</taxon>
        <taxon>Actinomycetota</taxon>
        <taxon>Actinomycetes</taxon>
        <taxon>Pseudonocardiales</taxon>
        <taxon>Pseudonocardiaceae</taxon>
        <taxon>Amycolatopsis</taxon>
    </lineage>
</organism>
<evidence type="ECO:0000256" key="3">
    <source>
        <dbReference type="ARBA" id="ARBA00022645"/>
    </source>
</evidence>
<name>A0A9W6VEM4_9PSEU</name>
<evidence type="ECO:0000256" key="2">
    <source>
        <dbReference type="ARBA" id="ARBA00007739"/>
    </source>
</evidence>
<dbReference type="InterPro" id="IPR001460">
    <property type="entry name" value="PCN-bd_Tpept"/>
</dbReference>
<dbReference type="Gene3D" id="3.40.710.10">
    <property type="entry name" value="DD-peptidase/beta-lactamase superfamily"/>
    <property type="match status" value="1"/>
</dbReference>
<keyword evidence="4" id="KW-0645">Protease</keyword>
<comment type="catalytic activity">
    <reaction evidence="13">
        <text>[GlcNAc-(1-&gt;4)-Mur2Ac(oyl-L-Ala-gamma-D-Glu-L-Lys-D-Ala-D-Ala)](n)-di-trans,octa-cis-undecaprenyl diphosphate + beta-D-GlcNAc-(1-&gt;4)-Mur2Ac(oyl-L-Ala-gamma-D-Glu-L-Lys-D-Ala-D-Ala)-di-trans,octa-cis-undecaprenyl diphosphate = [GlcNAc-(1-&gt;4)-Mur2Ac(oyl-L-Ala-gamma-D-Glu-L-Lys-D-Ala-D-Ala)](n+1)-di-trans,octa-cis-undecaprenyl diphosphate + di-trans,octa-cis-undecaprenyl diphosphate + H(+)</text>
        <dbReference type="Rhea" id="RHEA:23708"/>
        <dbReference type="Rhea" id="RHEA-COMP:9602"/>
        <dbReference type="Rhea" id="RHEA-COMP:9603"/>
        <dbReference type="ChEBI" id="CHEBI:15378"/>
        <dbReference type="ChEBI" id="CHEBI:58405"/>
        <dbReference type="ChEBI" id="CHEBI:60033"/>
        <dbReference type="ChEBI" id="CHEBI:78435"/>
        <dbReference type="EC" id="2.4.99.28"/>
    </reaction>
</comment>
<keyword evidence="11" id="KW-0961">Cell wall biogenesis/degradation</keyword>
<dbReference type="InterPro" id="IPR001264">
    <property type="entry name" value="Glyco_trans_51"/>
</dbReference>
<dbReference type="InterPro" id="IPR036950">
    <property type="entry name" value="PBP_transglycosylase"/>
</dbReference>
<evidence type="ECO:0000313" key="17">
    <source>
        <dbReference type="EMBL" id="GLY68648.1"/>
    </source>
</evidence>
<dbReference type="InterPro" id="IPR012338">
    <property type="entry name" value="Beta-lactam/transpept-like"/>
</dbReference>
<dbReference type="GO" id="GO:0008658">
    <property type="term" value="F:penicillin binding"/>
    <property type="evidence" value="ECO:0007669"/>
    <property type="project" value="InterPro"/>
</dbReference>
<evidence type="ECO:0000256" key="11">
    <source>
        <dbReference type="ARBA" id="ARBA00023316"/>
    </source>
</evidence>
<comment type="catalytic activity">
    <reaction evidence="12">
        <text>Preferential cleavage: (Ac)2-L-Lys-D-Ala-|-D-Ala. Also transpeptidation of peptidyl-alanyl moieties that are N-acyl substituents of D-alanine.</text>
        <dbReference type="EC" id="3.4.16.4"/>
    </reaction>
</comment>
<dbReference type="GO" id="GO:0008955">
    <property type="term" value="F:peptidoglycan glycosyltransferase activity"/>
    <property type="evidence" value="ECO:0007669"/>
    <property type="project" value="UniProtKB-EC"/>
</dbReference>
<dbReference type="GO" id="GO:0071555">
    <property type="term" value="P:cell wall organization"/>
    <property type="evidence" value="ECO:0007669"/>
    <property type="project" value="UniProtKB-KW"/>
</dbReference>
<gene>
    <name evidence="17" type="ORF">Atai01_52670</name>
</gene>
<keyword evidence="9" id="KW-0573">Peptidoglycan synthesis</keyword>
<dbReference type="Pfam" id="PF00905">
    <property type="entry name" value="Transpeptidase"/>
    <property type="match status" value="1"/>
</dbReference>
<evidence type="ECO:0000259" key="16">
    <source>
        <dbReference type="Pfam" id="PF00912"/>
    </source>
</evidence>
<dbReference type="EMBL" id="BSTI01000012">
    <property type="protein sequence ID" value="GLY68648.1"/>
    <property type="molecule type" value="Genomic_DNA"/>
</dbReference>
<keyword evidence="14" id="KW-0812">Transmembrane</keyword>
<sequence>MLMSDAATLAVVWKTDAFFKLFGLCLLAGILVAGLLFPLAGGLGVASNKASETVDSMSAELANVPPPLLTTITDSAGNPIATLYDQYRIPTATSEINDAMKWALISVEDRRFLDHHGVDWAGTLRAALSNSTGADTQGASTLTQQYVKNYLINVIYRNDEAGQRKAQEQSLARKLKEARIAIQLETKMSKDQILTSYLNVVEFSRKIYGIGAAARAYFNTTPDKLTVTQAALLAGMVNNPPVYDPWNNPERAMQRRNLVLDRMVDNNKLAPEDGQRLKAEPLGVVPDGPSKPASNCTGAGPENGFFCQYVQDYLLTHGMTKQDLYSGGYTIRTTMDQNANHLAKVSAETQVKKTQKNVANTLSLVRPGKDRHEVVALAANRDYGTDATKGQTTYALPSDVSNVTGAGSSYKIFTTAAAMEQHKVGIYSTIQTPQSYSSRVFLGGKPGCPQVAQATYAYCMSNYGEGNYGSTMSLQQALATSPNTGFVILEEQAGIGAVLDMAYRLGMRNTMMSNAANGGAVDPDGQSLAYKMPQQKYYGPEGPQKSGFGSFTLGVSPTSGLELANVAATIMSGGVWCPPTPLSSITDREGQAVSPIHEDACEQVVPEGLANTLAVGMSKDITEGTAHAAAAAVGWNRPAIGKTGTTDVSGSSAFVAAVPQLAGAAMIFRPDFPIGGLIDGGVGNVNAVQGTGDGNMFGGKTPARTWFGAMVPILGNQPALPLPPSDPAYEH</sequence>
<evidence type="ECO:0000256" key="14">
    <source>
        <dbReference type="SAM" id="Phobius"/>
    </source>
</evidence>
<reference evidence="17" key="1">
    <citation type="submission" date="2023-03" db="EMBL/GenBank/DDBJ databases">
        <title>Amycolatopsis taiwanensis NBRC 103393.</title>
        <authorList>
            <person name="Ichikawa N."/>
            <person name="Sato H."/>
            <person name="Tonouchi N."/>
        </authorList>
    </citation>
    <scope>NUCLEOTIDE SEQUENCE</scope>
    <source>
        <strain evidence="17">NBRC 103393</strain>
    </source>
</reference>
<evidence type="ECO:0000256" key="13">
    <source>
        <dbReference type="ARBA" id="ARBA00049902"/>
    </source>
</evidence>
<evidence type="ECO:0000256" key="4">
    <source>
        <dbReference type="ARBA" id="ARBA00022670"/>
    </source>
</evidence>
<keyword evidence="8" id="KW-0133">Cell shape</keyword>
<dbReference type="Pfam" id="PF00912">
    <property type="entry name" value="Transgly"/>
    <property type="match status" value="1"/>
</dbReference>
<evidence type="ECO:0000313" key="18">
    <source>
        <dbReference type="Proteomes" id="UP001165136"/>
    </source>
</evidence>
<dbReference type="GO" id="GO:0008360">
    <property type="term" value="P:regulation of cell shape"/>
    <property type="evidence" value="ECO:0007669"/>
    <property type="project" value="UniProtKB-KW"/>
</dbReference>
<evidence type="ECO:0000256" key="12">
    <source>
        <dbReference type="ARBA" id="ARBA00034000"/>
    </source>
</evidence>
<keyword evidence="7" id="KW-0378">Hydrolase</keyword>
<accession>A0A9W6VEM4</accession>
<dbReference type="InterPro" id="IPR050396">
    <property type="entry name" value="Glycosyltr_51/Transpeptidase"/>
</dbReference>
<keyword evidence="10" id="KW-0511">Multifunctional enzyme</keyword>
<keyword evidence="5" id="KW-0328">Glycosyltransferase</keyword>
<dbReference type="Gene3D" id="1.10.3810.10">
    <property type="entry name" value="Biosynthetic peptidoglycan transglycosylase-like"/>
    <property type="match status" value="1"/>
</dbReference>
<dbReference type="SUPFAM" id="SSF53955">
    <property type="entry name" value="Lysozyme-like"/>
    <property type="match status" value="1"/>
</dbReference>
<dbReference type="SUPFAM" id="SSF56601">
    <property type="entry name" value="beta-lactamase/transpeptidase-like"/>
    <property type="match status" value="1"/>
</dbReference>
<feature type="domain" description="Penicillin-binding protein transpeptidase" evidence="15">
    <location>
        <begin position="372"/>
        <end position="651"/>
    </location>
</feature>
<dbReference type="GO" id="GO:0030288">
    <property type="term" value="C:outer membrane-bounded periplasmic space"/>
    <property type="evidence" value="ECO:0007669"/>
    <property type="project" value="TreeGrafter"/>
</dbReference>
<keyword evidence="14" id="KW-1133">Transmembrane helix</keyword>
<feature type="domain" description="Glycosyl transferase family 51" evidence="16">
    <location>
        <begin position="77"/>
        <end position="263"/>
    </location>
</feature>
<keyword evidence="18" id="KW-1185">Reference proteome</keyword>
<keyword evidence="3" id="KW-0121">Carboxypeptidase</keyword>
<dbReference type="PANTHER" id="PTHR32282">
    <property type="entry name" value="BINDING PROTEIN TRANSPEPTIDASE, PUTATIVE-RELATED"/>
    <property type="match status" value="1"/>
</dbReference>
<comment type="similarity">
    <text evidence="1">In the C-terminal section; belongs to the transpeptidase family.</text>
</comment>
<evidence type="ECO:0000256" key="1">
    <source>
        <dbReference type="ARBA" id="ARBA00007090"/>
    </source>
</evidence>
<evidence type="ECO:0000256" key="10">
    <source>
        <dbReference type="ARBA" id="ARBA00023268"/>
    </source>
</evidence>
<dbReference type="PANTHER" id="PTHR32282:SF33">
    <property type="entry name" value="PEPTIDOGLYCAN GLYCOSYLTRANSFERASE"/>
    <property type="match status" value="1"/>
</dbReference>
<feature type="transmembrane region" description="Helical" evidence="14">
    <location>
        <begin position="21"/>
        <end position="46"/>
    </location>
</feature>
<dbReference type="Proteomes" id="UP001165136">
    <property type="component" value="Unassembled WGS sequence"/>
</dbReference>
<evidence type="ECO:0000256" key="7">
    <source>
        <dbReference type="ARBA" id="ARBA00022801"/>
    </source>
</evidence>